<organism evidence="11 12">
    <name type="scientific">Colocasia esculenta</name>
    <name type="common">Wild taro</name>
    <name type="synonym">Arum esculentum</name>
    <dbReference type="NCBI Taxonomy" id="4460"/>
    <lineage>
        <taxon>Eukaryota</taxon>
        <taxon>Viridiplantae</taxon>
        <taxon>Streptophyta</taxon>
        <taxon>Embryophyta</taxon>
        <taxon>Tracheophyta</taxon>
        <taxon>Spermatophyta</taxon>
        <taxon>Magnoliopsida</taxon>
        <taxon>Liliopsida</taxon>
        <taxon>Araceae</taxon>
        <taxon>Aroideae</taxon>
        <taxon>Colocasieae</taxon>
        <taxon>Colocasia</taxon>
    </lineage>
</organism>
<dbReference type="EMBL" id="NMUH01001749">
    <property type="protein sequence ID" value="MQL95087.1"/>
    <property type="molecule type" value="Genomic_DNA"/>
</dbReference>
<dbReference type="PANTHER" id="PTHR31044:SF140">
    <property type="entry name" value="EXPRESSED PROTEIN"/>
    <property type="match status" value="1"/>
</dbReference>
<feature type="chain" id="PRO_5032690464" description="X8 domain-containing protein" evidence="9">
    <location>
        <begin position="22"/>
        <end position="454"/>
    </location>
</feature>
<evidence type="ECO:0000256" key="2">
    <source>
        <dbReference type="ARBA" id="ARBA00022475"/>
    </source>
</evidence>
<evidence type="ECO:0000256" key="7">
    <source>
        <dbReference type="ARBA" id="ARBA00023180"/>
    </source>
</evidence>
<keyword evidence="7" id="KW-0325">Glycoprotein</keyword>
<feature type="region of interest" description="Disordered" evidence="8">
    <location>
        <begin position="225"/>
        <end position="250"/>
    </location>
</feature>
<dbReference type="Pfam" id="PF07983">
    <property type="entry name" value="X8"/>
    <property type="match status" value="1"/>
</dbReference>
<proteinExistence type="predicted"/>
<evidence type="ECO:0000256" key="8">
    <source>
        <dbReference type="SAM" id="MobiDB-lite"/>
    </source>
</evidence>
<dbReference type="PANTHER" id="PTHR31044">
    <property type="entry name" value="BETA-1,3 GLUCANASE"/>
    <property type="match status" value="1"/>
</dbReference>
<keyword evidence="3" id="KW-0336">GPI-anchor</keyword>
<dbReference type="SMART" id="SM00768">
    <property type="entry name" value="X8"/>
    <property type="match status" value="1"/>
</dbReference>
<evidence type="ECO:0000313" key="12">
    <source>
        <dbReference type="Proteomes" id="UP000652761"/>
    </source>
</evidence>
<keyword evidence="4 9" id="KW-0732">Signal</keyword>
<feature type="domain" description="X8" evidence="10">
    <location>
        <begin position="307"/>
        <end position="395"/>
    </location>
</feature>
<keyword evidence="3" id="KW-0449">Lipoprotein</keyword>
<evidence type="ECO:0000259" key="10">
    <source>
        <dbReference type="SMART" id="SM00768"/>
    </source>
</evidence>
<sequence length="454" mass="48652">MARRRALPLLILSLVLGLTVAGQEVAKLQRVREPAGHLELRPLVPGTASTLAAAAASVARRDLPAVSSSVLLAESWLRRHVLSLYPAANFTSVVVGRGVLCGTDFGESRWGLVLPAVKNLYHSLVRWGLEREIRVSAAVPKGCLGFHGLLKPLLSFLRLSGSFYLVDPETHFFWSSEENTHSLVSAHRDALERLGFSEMLGDAWLVRDVKPMSRRLSSVVSSPYQKPISLSSRGHAGENPNQSPPSPVFASAPDGSFSFVPVGAPSEVPDNPPPNAFPPPCSAPPAVAPFPPVAPAPRAGEGERVGLWCVAKPTVPADTLQDAIDYACGAGGADCEEIKPQGSCYFPDNVVAHASYAFNSYWQKTKKSGGSCNFQGTAVLINSDPSSHLGSVCALEVLALCLASVLCFCDDMYPPIWFHAVQICAQLKREGDGWWVEGVCLAVIPSEMFFLGVF</sequence>
<evidence type="ECO:0000256" key="9">
    <source>
        <dbReference type="SAM" id="SignalP"/>
    </source>
</evidence>
<comment type="caution">
    <text evidence="11">The sequence shown here is derived from an EMBL/GenBank/DDBJ whole genome shotgun (WGS) entry which is preliminary data.</text>
</comment>
<dbReference type="GO" id="GO:0009506">
    <property type="term" value="C:plasmodesma"/>
    <property type="evidence" value="ECO:0007669"/>
    <property type="project" value="UniProtKB-ARBA"/>
</dbReference>
<dbReference type="OrthoDB" id="421038at2759"/>
<keyword evidence="12" id="KW-1185">Reference proteome</keyword>
<evidence type="ECO:0000256" key="6">
    <source>
        <dbReference type="ARBA" id="ARBA00023157"/>
    </source>
</evidence>
<evidence type="ECO:0000256" key="5">
    <source>
        <dbReference type="ARBA" id="ARBA00023136"/>
    </source>
</evidence>
<dbReference type="Gene3D" id="1.20.58.1040">
    <property type="match status" value="1"/>
</dbReference>
<keyword evidence="5" id="KW-0472">Membrane</keyword>
<dbReference type="Gene3D" id="3.20.20.80">
    <property type="entry name" value="Glycosidases"/>
    <property type="match status" value="1"/>
</dbReference>
<dbReference type="FunFam" id="1.20.58.1040:FF:000001">
    <property type="entry name" value="Glucan endo-1,3-beta-glucosidase 4"/>
    <property type="match status" value="1"/>
</dbReference>
<keyword evidence="6" id="KW-1015">Disulfide bond</keyword>
<dbReference type="InterPro" id="IPR012946">
    <property type="entry name" value="X8"/>
</dbReference>
<feature type="signal peptide" evidence="9">
    <location>
        <begin position="1"/>
        <end position="21"/>
    </location>
</feature>
<evidence type="ECO:0000313" key="11">
    <source>
        <dbReference type="EMBL" id="MQL95087.1"/>
    </source>
</evidence>
<dbReference type="GO" id="GO:0005886">
    <property type="term" value="C:plasma membrane"/>
    <property type="evidence" value="ECO:0007669"/>
    <property type="project" value="UniProtKB-SubCell"/>
</dbReference>
<evidence type="ECO:0000256" key="4">
    <source>
        <dbReference type="ARBA" id="ARBA00022729"/>
    </source>
</evidence>
<dbReference type="GO" id="GO:0098552">
    <property type="term" value="C:side of membrane"/>
    <property type="evidence" value="ECO:0007669"/>
    <property type="project" value="UniProtKB-KW"/>
</dbReference>
<dbReference type="Proteomes" id="UP000652761">
    <property type="component" value="Unassembled WGS sequence"/>
</dbReference>
<gene>
    <name evidence="11" type="ORF">Taro_027738</name>
</gene>
<accession>A0A843VL20</accession>
<dbReference type="AlphaFoldDB" id="A0A843VL20"/>
<dbReference type="InterPro" id="IPR044788">
    <property type="entry name" value="X8_dom_prot"/>
</dbReference>
<protein>
    <recommendedName>
        <fullName evidence="10">X8 domain-containing protein</fullName>
    </recommendedName>
</protein>
<keyword evidence="2" id="KW-1003">Cell membrane</keyword>
<reference evidence="11" key="1">
    <citation type="submission" date="2017-07" db="EMBL/GenBank/DDBJ databases">
        <title>Taro Niue Genome Assembly and Annotation.</title>
        <authorList>
            <person name="Atibalentja N."/>
            <person name="Keating K."/>
            <person name="Fields C.J."/>
        </authorList>
    </citation>
    <scope>NUCLEOTIDE SEQUENCE</scope>
    <source>
        <strain evidence="11">Niue_2</strain>
        <tissue evidence="11">Leaf</tissue>
    </source>
</reference>
<comment type="subcellular location">
    <subcellularLocation>
        <location evidence="1">Cell membrane</location>
        <topology evidence="1">Lipid-anchor</topology>
        <topology evidence="1">GPI-anchor</topology>
    </subcellularLocation>
</comment>
<evidence type="ECO:0000256" key="1">
    <source>
        <dbReference type="ARBA" id="ARBA00004609"/>
    </source>
</evidence>
<name>A0A843VL20_COLES</name>
<evidence type="ECO:0000256" key="3">
    <source>
        <dbReference type="ARBA" id="ARBA00022622"/>
    </source>
</evidence>